<evidence type="ECO:0000313" key="3">
    <source>
        <dbReference type="Proteomes" id="UP000186817"/>
    </source>
</evidence>
<protein>
    <submittedName>
        <fullName evidence="2">Uncharacterized protein</fullName>
    </submittedName>
</protein>
<reference evidence="2 3" key="1">
    <citation type="submission" date="2016-02" db="EMBL/GenBank/DDBJ databases">
        <title>Genome analysis of coral dinoflagellate symbionts highlights evolutionary adaptations to a symbiotic lifestyle.</title>
        <authorList>
            <person name="Aranda M."/>
            <person name="Li Y."/>
            <person name="Liew Y.J."/>
            <person name="Baumgarten S."/>
            <person name="Simakov O."/>
            <person name="Wilson M."/>
            <person name="Piel J."/>
            <person name="Ashoor H."/>
            <person name="Bougouffa S."/>
            <person name="Bajic V.B."/>
            <person name="Ryu T."/>
            <person name="Ravasi T."/>
            <person name="Bayer T."/>
            <person name="Micklem G."/>
            <person name="Kim H."/>
            <person name="Bhak J."/>
            <person name="Lajeunesse T.C."/>
            <person name="Voolstra C.R."/>
        </authorList>
    </citation>
    <scope>NUCLEOTIDE SEQUENCE [LARGE SCALE GENOMIC DNA]</scope>
    <source>
        <strain evidence="2 3">CCMP2467</strain>
    </source>
</reference>
<name>A0A1Q9DB52_SYMMI</name>
<proteinExistence type="predicted"/>
<accession>A0A1Q9DB52</accession>
<dbReference type="Proteomes" id="UP000186817">
    <property type="component" value="Unassembled WGS sequence"/>
</dbReference>
<comment type="caution">
    <text evidence="2">The sequence shown here is derived from an EMBL/GenBank/DDBJ whole genome shotgun (WGS) entry which is preliminary data.</text>
</comment>
<dbReference type="AlphaFoldDB" id="A0A1Q9DB52"/>
<evidence type="ECO:0000256" key="1">
    <source>
        <dbReference type="SAM" id="MobiDB-lite"/>
    </source>
</evidence>
<feature type="region of interest" description="Disordered" evidence="1">
    <location>
        <begin position="42"/>
        <end position="74"/>
    </location>
</feature>
<keyword evidence="3" id="KW-1185">Reference proteome</keyword>
<organism evidence="2 3">
    <name type="scientific">Symbiodinium microadriaticum</name>
    <name type="common">Dinoflagellate</name>
    <name type="synonym">Zooxanthella microadriatica</name>
    <dbReference type="NCBI Taxonomy" id="2951"/>
    <lineage>
        <taxon>Eukaryota</taxon>
        <taxon>Sar</taxon>
        <taxon>Alveolata</taxon>
        <taxon>Dinophyceae</taxon>
        <taxon>Suessiales</taxon>
        <taxon>Symbiodiniaceae</taxon>
        <taxon>Symbiodinium</taxon>
    </lineage>
</organism>
<evidence type="ECO:0000313" key="2">
    <source>
        <dbReference type="EMBL" id="OLP92391.1"/>
    </source>
</evidence>
<feature type="compositionally biased region" description="Acidic residues" evidence="1">
    <location>
        <begin position="48"/>
        <end position="73"/>
    </location>
</feature>
<dbReference type="EMBL" id="LSRX01000624">
    <property type="protein sequence ID" value="OLP92391.1"/>
    <property type="molecule type" value="Genomic_DNA"/>
</dbReference>
<sequence length="94" mass="10711">MKAAMVLAVALNQIHSLLERNRWRTSEIFATALFYDRHKDTRSWWSGGEDDDADDDHADSFDEGDDDDAEGQEVESMVKTVAVTLQDMRMLTCL</sequence>
<gene>
    <name evidence="2" type="ORF">AK812_SmicGene25806</name>
</gene>